<dbReference type="InterPro" id="IPR020811">
    <property type="entry name" value="Enolase_N"/>
</dbReference>
<comment type="similarity">
    <text evidence="2 6">Belongs to the enolase family.</text>
</comment>
<dbReference type="GO" id="GO:0000015">
    <property type="term" value="C:phosphopyruvate hydratase complex"/>
    <property type="evidence" value="ECO:0007669"/>
    <property type="project" value="InterPro"/>
</dbReference>
<feature type="binding site" evidence="8">
    <location>
        <begin position="365"/>
        <end position="368"/>
    </location>
    <ligand>
        <name>substrate</name>
    </ligand>
</feature>
<dbReference type="SMART" id="SM01193">
    <property type="entry name" value="Enolase_N"/>
    <property type="match status" value="1"/>
</dbReference>
<dbReference type="Pfam" id="PF00113">
    <property type="entry name" value="Enolase_C"/>
    <property type="match status" value="1"/>
</dbReference>
<feature type="binding site" evidence="6">
    <location>
        <position position="367"/>
    </location>
    <ligand>
        <name>(2R)-2-phosphoglycerate</name>
        <dbReference type="ChEBI" id="CHEBI:58289"/>
    </ligand>
</feature>
<dbReference type="CDD" id="cd03313">
    <property type="entry name" value="enolase"/>
    <property type="match status" value="1"/>
</dbReference>
<evidence type="ECO:0000256" key="8">
    <source>
        <dbReference type="PIRSR" id="PIRSR001400-2"/>
    </source>
</evidence>
<dbReference type="GO" id="GO:0004634">
    <property type="term" value="F:phosphopyruvate hydratase activity"/>
    <property type="evidence" value="ECO:0007669"/>
    <property type="project" value="UniProtKB-UniRule"/>
</dbReference>
<reference evidence="12" key="2">
    <citation type="submission" date="2021-05" db="EMBL/GenBank/DDBJ databases">
        <title>Protein family content uncovers lineage relationships and bacterial pathway maintenance mechanisms in DPANN archaea.</title>
        <authorList>
            <person name="Castelle C.J."/>
            <person name="Meheust R."/>
            <person name="Jaffe A.L."/>
            <person name="Seitz K."/>
            <person name="Gong X."/>
            <person name="Baker B.J."/>
            <person name="Banfield J.F."/>
        </authorList>
    </citation>
    <scope>NUCLEOTIDE SEQUENCE</scope>
    <source>
        <strain evidence="12">RIFCSPHIGHO2_01_FULL_AR10_44_11</strain>
    </source>
</reference>
<keyword evidence="6" id="KW-0964">Secreted</keyword>
<comment type="cofactor">
    <cofactor evidence="9">
        <name>Mg(2+)</name>
        <dbReference type="ChEBI" id="CHEBI:18420"/>
    </cofactor>
    <text evidence="9">Mg(2+) is required for catalysis and for stabilizing the dimer.</text>
</comment>
<accession>A0A8T4KWM5</accession>
<dbReference type="PANTHER" id="PTHR11902:SF1">
    <property type="entry name" value="ENOLASE"/>
    <property type="match status" value="1"/>
</dbReference>
<evidence type="ECO:0000259" key="10">
    <source>
        <dbReference type="SMART" id="SM01192"/>
    </source>
</evidence>
<feature type="domain" description="Enolase N-terminal" evidence="11">
    <location>
        <begin position="8"/>
        <end position="136"/>
    </location>
</feature>
<comment type="subcellular location">
    <subcellularLocation>
        <location evidence="6">Cytoplasm</location>
    </subcellularLocation>
    <subcellularLocation>
        <location evidence="6">Secreted</location>
    </subcellularLocation>
    <subcellularLocation>
        <location evidence="6">Cell surface</location>
    </subcellularLocation>
    <text evidence="6">Fractions of enolase are present in both the cytoplasm and on the cell surface.</text>
</comment>
<proteinExistence type="inferred from homology"/>
<dbReference type="GO" id="GO:0005576">
    <property type="term" value="C:extracellular region"/>
    <property type="evidence" value="ECO:0007669"/>
    <property type="project" value="UniProtKB-SubCell"/>
</dbReference>
<evidence type="ECO:0000313" key="12">
    <source>
        <dbReference type="EMBL" id="MBS3057539.1"/>
    </source>
</evidence>
<gene>
    <name evidence="6 12" type="primary">eno</name>
    <name evidence="12" type="ORF">J4415_02820</name>
</gene>
<feature type="binding site" evidence="6">
    <location>
        <position position="389"/>
    </location>
    <ligand>
        <name>(2R)-2-phosphoglycerate</name>
        <dbReference type="ChEBI" id="CHEBI:58289"/>
    </ligand>
</feature>
<feature type="binding site" evidence="6">
    <location>
        <position position="167"/>
    </location>
    <ligand>
        <name>(2R)-2-phosphoglycerate</name>
        <dbReference type="ChEBI" id="CHEBI:58289"/>
    </ligand>
</feature>
<dbReference type="SMART" id="SM01192">
    <property type="entry name" value="Enolase_C"/>
    <property type="match status" value="1"/>
</dbReference>
<dbReference type="Gene3D" id="3.30.390.10">
    <property type="entry name" value="Enolase-like, N-terminal domain"/>
    <property type="match status" value="1"/>
</dbReference>
<dbReference type="Gene3D" id="3.20.20.120">
    <property type="entry name" value="Enolase-like C-terminal domain"/>
    <property type="match status" value="1"/>
</dbReference>
<dbReference type="InterPro" id="IPR029017">
    <property type="entry name" value="Enolase-like_N"/>
</dbReference>
<evidence type="ECO:0000256" key="4">
    <source>
        <dbReference type="ARBA" id="ARBA00023152"/>
    </source>
</evidence>
<dbReference type="PANTHER" id="PTHR11902">
    <property type="entry name" value="ENOLASE"/>
    <property type="match status" value="1"/>
</dbReference>
<evidence type="ECO:0000259" key="11">
    <source>
        <dbReference type="SMART" id="SM01193"/>
    </source>
</evidence>
<feature type="binding site" evidence="8">
    <location>
        <position position="159"/>
    </location>
    <ligand>
        <name>substrate</name>
    </ligand>
</feature>
<dbReference type="InterPro" id="IPR036849">
    <property type="entry name" value="Enolase-like_C_sf"/>
</dbReference>
<evidence type="ECO:0000256" key="1">
    <source>
        <dbReference type="ARBA" id="ARBA00005031"/>
    </source>
</evidence>
<evidence type="ECO:0000256" key="6">
    <source>
        <dbReference type="HAMAP-Rule" id="MF_00318"/>
    </source>
</evidence>
<feature type="binding site" evidence="8">
    <location>
        <position position="313"/>
    </location>
    <ligand>
        <name>substrate</name>
    </ligand>
</feature>
<dbReference type="Pfam" id="PF03952">
    <property type="entry name" value="Enolase_N"/>
    <property type="match status" value="1"/>
</dbReference>
<feature type="binding site" evidence="6 9">
    <location>
        <position position="286"/>
    </location>
    <ligand>
        <name>Mg(2+)</name>
        <dbReference type="ChEBI" id="CHEBI:18420"/>
    </ligand>
</feature>
<dbReference type="NCBIfam" id="TIGR01060">
    <property type="entry name" value="eno"/>
    <property type="match status" value="1"/>
</dbReference>
<reference evidence="12" key="1">
    <citation type="submission" date="2021-03" db="EMBL/GenBank/DDBJ databases">
        <authorList>
            <person name="Jaffe A."/>
        </authorList>
    </citation>
    <scope>NUCLEOTIDE SEQUENCE</scope>
    <source>
        <strain evidence="12">RIFCSPHIGHO2_01_FULL_AR10_44_11</strain>
    </source>
</reference>
<keyword evidence="5 6" id="KW-0456">Lyase</keyword>
<dbReference type="PIRSF" id="PIRSF001400">
    <property type="entry name" value="Enolase"/>
    <property type="match status" value="1"/>
</dbReference>
<sequence length="412" mass="45254">MQMPSSKILSIKARQVFDSRGNPTVEAVVHTADGMFNAIVPSGASTGKYEALELRDRGKAFHGLGVQKAVNNVNKIIAKKLVGKDCTKQKEIDSALIKLDGTANKSKLGANAILPVSIACCKAAASAQGMPLHKYISKIAKTRSKLPAPLINVINGGKHARDFLDFQEYMFMPSAGKFSERLRMGVEIFHELEMEIQQRYGRNTTNVGDEGGFAPPIKPAGKPFELIESSAKKLGYAGKIKLALDAAANSFWRQGYYVLEQRRYSPNALLAYYEKLANEFSLFSIEDPFHENAWDEFAALTKSIGRKTLVVGDDLLVTNPARIKKAVELKACNALLLKPNQIGTITEAMDAARLAKKAKWEVIVSHRSGETEDSFIADFCVGLGTGYCKFGGLSRSERLSKYNQLLRISEKL</sequence>
<dbReference type="SFLD" id="SFLDS00001">
    <property type="entry name" value="Enolase"/>
    <property type="match status" value="1"/>
</dbReference>
<dbReference type="InterPro" id="IPR000941">
    <property type="entry name" value="Enolase"/>
</dbReference>
<keyword evidence="6 9" id="KW-0479">Metal-binding</keyword>
<feature type="active site" description="Proton donor" evidence="6 7">
    <location>
        <position position="210"/>
    </location>
</feature>
<keyword evidence="3 6" id="KW-0460">Magnesium</keyword>
<feature type="binding site" evidence="6 9">
    <location>
        <position position="245"/>
    </location>
    <ligand>
        <name>Mg(2+)</name>
        <dbReference type="ChEBI" id="CHEBI:18420"/>
    </ligand>
</feature>
<feature type="binding site" evidence="6">
    <location>
        <position position="368"/>
    </location>
    <ligand>
        <name>(2R)-2-phosphoglycerate</name>
        <dbReference type="ChEBI" id="CHEBI:58289"/>
    </ligand>
</feature>
<feature type="binding site" evidence="8">
    <location>
        <position position="168"/>
    </location>
    <ligand>
        <name>substrate</name>
    </ligand>
</feature>
<evidence type="ECO:0000256" key="7">
    <source>
        <dbReference type="PIRSR" id="PIRSR001400-1"/>
    </source>
</evidence>
<dbReference type="FunFam" id="3.30.390.10:FF:000001">
    <property type="entry name" value="Enolase"/>
    <property type="match status" value="1"/>
</dbReference>
<dbReference type="EMBL" id="JAGVWD010000040">
    <property type="protein sequence ID" value="MBS3057539.1"/>
    <property type="molecule type" value="Genomic_DNA"/>
</dbReference>
<comment type="cofactor">
    <cofactor evidence="6">
        <name>Mg(2+)</name>
        <dbReference type="ChEBI" id="CHEBI:18420"/>
    </cofactor>
    <text evidence="6">Binds a second Mg(2+) ion via substrate during catalysis.</text>
</comment>
<comment type="function">
    <text evidence="6">Catalyzes the reversible conversion of 2-phosphoglycerate (2-PG) into phosphoenolpyruvate (PEP). It is essential for the degradation of carbohydrates via glycolysis.</text>
</comment>
<feature type="binding site" evidence="8">
    <location>
        <position position="389"/>
    </location>
    <ligand>
        <name>substrate</name>
    </ligand>
</feature>
<feature type="domain" description="Enolase C-terminal TIM barrel" evidence="10">
    <location>
        <begin position="143"/>
        <end position="412"/>
    </location>
</feature>
<dbReference type="PRINTS" id="PR00148">
    <property type="entry name" value="ENOLASE"/>
</dbReference>
<dbReference type="SFLD" id="SFLDF00002">
    <property type="entry name" value="enolase"/>
    <property type="match status" value="1"/>
</dbReference>
<keyword evidence="6" id="KW-0963">Cytoplasm</keyword>
<dbReference type="Proteomes" id="UP000677687">
    <property type="component" value="Unassembled WGS sequence"/>
</dbReference>
<evidence type="ECO:0000256" key="9">
    <source>
        <dbReference type="PIRSR" id="PIRSR001400-3"/>
    </source>
</evidence>
<organism evidence="12 13">
    <name type="scientific">Candidatus Iainarchaeum sp</name>
    <dbReference type="NCBI Taxonomy" id="3101447"/>
    <lineage>
        <taxon>Archaea</taxon>
        <taxon>Candidatus Iainarchaeota</taxon>
        <taxon>Candidatus Iainarchaeia</taxon>
        <taxon>Candidatus Iainarchaeales</taxon>
        <taxon>Candidatus Iainarchaeaceae</taxon>
        <taxon>Candidatus Iainarchaeum</taxon>
    </lineage>
</organism>
<protein>
    <recommendedName>
        <fullName evidence="6">Enolase</fullName>
        <ecNumber evidence="6">4.2.1.11</ecNumber>
    </recommendedName>
    <alternativeName>
        <fullName evidence="6">2-phospho-D-glycerate hydro-lyase</fullName>
    </alternativeName>
    <alternativeName>
        <fullName evidence="6">2-phosphoglycerate dehydratase</fullName>
    </alternativeName>
</protein>
<comment type="catalytic activity">
    <reaction evidence="6">
        <text>(2R)-2-phosphoglycerate = phosphoenolpyruvate + H2O</text>
        <dbReference type="Rhea" id="RHEA:10164"/>
        <dbReference type="ChEBI" id="CHEBI:15377"/>
        <dbReference type="ChEBI" id="CHEBI:58289"/>
        <dbReference type="ChEBI" id="CHEBI:58702"/>
        <dbReference type="EC" id="4.2.1.11"/>
    </reaction>
</comment>
<comment type="pathway">
    <text evidence="1 6">Carbohydrate degradation; glycolysis; pyruvate from D-glyceraldehyde 3-phosphate: step 4/5.</text>
</comment>
<evidence type="ECO:0000256" key="5">
    <source>
        <dbReference type="ARBA" id="ARBA00023239"/>
    </source>
</evidence>
<name>A0A8T4KWM5_9ARCH</name>
<dbReference type="GO" id="GO:0000287">
    <property type="term" value="F:magnesium ion binding"/>
    <property type="evidence" value="ECO:0007669"/>
    <property type="project" value="UniProtKB-UniRule"/>
</dbReference>
<dbReference type="SUPFAM" id="SSF54826">
    <property type="entry name" value="Enolase N-terminal domain-like"/>
    <property type="match status" value="1"/>
</dbReference>
<dbReference type="PROSITE" id="PS00164">
    <property type="entry name" value="ENOLASE"/>
    <property type="match status" value="1"/>
</dbReference>
<evidence type="ECO:0000313" key="13">
    <source>
        <dbReference type="Proteomes" id="UP000677687"/>
    </source>
</evidence>
<dbReference type="GO" id="GO:0009986">
    <property type="term" value="C:cell surface"/>
    <property type="evidence" value="ECO:0007669"/>
    <property type="project" value="UniProtKB-SubCell"/>
</dbReference>
<feature type="binding site" evidence="8">
    <location>
        <position position="286"/>
    </location>
    <ligand>
        <name>substrate</name>
    </ligand>
</feature>
<dbReference type="SUPFAM" id="SSF51604">
    <property type="entry name" value="Enolase C-terminal domain-like"/>
    <property type="match status" value="1"/>
</dbReference>
<dbReference type="SFLD" id="SFLDG00178">
    <property type="entry name" value="enolase"/>
    <property type="match status" value="1"/>
</dbReference>
<evidence type="ECO:0000256" key="2">
    <source>
        <dbReference type="ARBA" id="ARBA00009604"/>
    </source>
</evidence>
<feature type="active site" description="Proton acceptor" evidence="6 7">
    <location>
        <position position="338"/>
    </location>
</feature>
<feature type="binding site" evidence="6">
    <location>
        <position position="338"/>
    </location>
    <ligand>
        <name>(2R)-2-phosphoglycerate</name>
        <dbReference type="ChEBI" id="CHEBI:58289"/>
    </ligand>
</feature>
<evidence type="ECO:0000256" key="3">
    <source>
        <dbReference type="ARBA" id="ARBA00022842"/>
    </source>
</evidence>
<comment type="caution">
    <text evidence="12">The sequence shown here is derived from an EMBL/GenBank/DDBJ whole genome shotgun (WGS) entry which is preliminary data.</text>
</comment>
<dbReference type="HAMAP" id="MF_00318">
    <property type="entry name" value="Enolase"/>
    <property type="match status" value="1"/>
</dbReference>
<dbReference type="InterPro" id="IPR020810">
    <property type="entry name" value="Enolase_C"/>
</dbReference>
<feature type="binding site" evidence="6 9">
    <location>
        <position position="313"/>
    </location>
    <ligand>
        <name>Mg(2+)</name>
        <dbReference type="ChEBI" id="CHEBI:18420"/>
    </ligand>
</feature>
<dbReference type="GO" id="GO:0006096">
    <property type="term" value="P:glycolytic process"/>
    <property type="evidence" value="ECO:0007669"/>
    <property type="project" value="UniProtKB-UniRule"/>
</dbReference>
<dbReference type="AlphaFoldDB" id="A0A8T4KWM5"/>
<keyword evidence="4 6" id="KW-0324">Glycolysis</keyword>
<dbReference type="InterPro" id="IPR020809">
    <property type="entry name" value="Enolase_CS"/>
</dbReference>
<dbReference type="EC" id="4.2.1.11" evidence="6"/>